<evidence type="ECO:0000256" key="2">
    <source>
        <dbReference type="ARBA" id="ARBA00023186"/>
    </source>
</evidence>
<sequence>MSEDTKDLNEEQLIDSVEATEENIIENEVIDEQTEATEVDSEENAEVVEEVEEPKTAEEIIADLELSSLRQRADFDNFRKRSIRDQDDARQRGKISVLEDVLPVYDTFKMAMQATQMENVNLDMIVQGMNMIQNMFVKAMDDMGVVDIDARDKKFDPNMHEATSESFSEDVKEGDVLSQTRCGYKLGERLLRPAMVVVSKGAEPEEVDEIIESEEA</sequence>
<keyword evidence="2 3" id="KW-0143">Chaperone</keyword>
<keyword evidence="8" id="KW-1185">Reference proteome</keyword>
<comment type="similarity">
    <text evidence="1 3 5">Belongs to the GrpE family.</text>
</comment>
<protein>
    <recommendedName>
        <fullName evidence="3 4">Protein GrpE</fullName>
    </recommendedName>
    <alternativeName>
        <fullName evidence="3">HSP-70 cofactor</fullName>
    </alternativeName>
</protein>
<evidence type="ECO:0000256" key="5">
    <source>
        <dbReference type="RuleBase" id="RU004478"/>
    </source>
</evidence>
<dbReference type="CDD" id="cd00446">
    <property type="entry name" value="GrpE"/>
    <property type="match status" value="1"/>
</dbReference>
<keyword evidence="3" id="KW-0963">Cytoplasm</keyword>
<evidence type="ECO:0000313" key="8">
    <source>
        <dbReference type="Proteomes" id="UP001214250"/>
    </source>
</evidence>
<dbReference type="PANTHER" id="PTHR21237:SF23">
    <property type="entry name" value="GRPE PROTEIN HOMOLOG, MITOCHONDRIAL"/>
    <property type="match status" value="1"/>
</dbReference>
<gene>
    <name evidence="3" type="primary">grpE</name>
    <name evidence="7" type="ORF">PQO03_03355</name>
</gene>
<dbReference type="Gene3D" id="2.30.22.10">
    <property type="entry name" value="Head domain of nucleotide exchange factor GrpE"/>
    <property type="match status" value="1"/>
</dbReference>
<organism evidence="7 8">
    <name type="scientific">Lentisphaera profundi</name>
    <dbReference type="NCBI Taxonomy" id="1658616"/>
    <lineage>
        <taxon>Bacteria</taxon>
        <taxon>Pseudomonadati</taxon>
        <taxon>Lentisphaerota</taxon>
        <taxon>Lentisphaeria</taxon>
        <taxon>Lentisphaerales</taxon>
        <taxon>Lentisphaeraceae</taxon>
        <taxon>Lentisphaera</taxon>
    </lineage>
</organism>
<evidence type="ECO:0000256" key="1">
    <source>
        <dbReference type="ARBA" id="ARBA00009054"/>
    </source>
</evidence>
<dbReference type="RefSeq" id="WP_274151114.1">
    <property type="nucleotide sequence ID" value="NZ_CP117811.1"/>
</dbReference>
<dbReference type="PRINTS" id="PR00773">
    <property type="entry name" value="GRPEPROTEIN"/>
</dbReference>
<feature type="compositionally biased region" description="Acidic residues" evidence="6">
    <location>
        <begin position="33"/>
        <end position="52"/>
    </location>
</feature>
<dbReference type="InterPro" id="IPR009012">
    <property type="entry name" value="GrpE_head"/>
</dbReference>
<dbReference type="Gene3D" id="3.90.20.20">
    <property type="match status" value="1"/>
</dbReference>
<dbReference type="HAMAP" id="MF_01151">
    <property type="entry name" value="GrpE"/>
    <property type="match status" value="1"/>
</dbReference>
<comment type="subunit">
    <text evidence="3">Homodimer.</text>
</comment>
<comment type="subcellular location">
    <subcellularLocation>
        <location evidence="3">Cytoplasm</location>
    </subcellularLocation>
</comment>
<proteinExistence type="inferred from homology"/>
<dbReference type="Pfam" id="PF01025">
    <property type="entry name" value="GrpE"/>
    <property type="match status" value="1"/>
</dbReference>
<dbReference type="InterPro" id="IPR000740">
    <property type="entry name" value="GrpE"/>
</dbReference>
<comment type="function">
    <text evidence="3 4">Participates actively in the response to hyperosmotic and heat shock by preventing the aggregation of stress-denatured proteins, in association with DnaK and GrpE. It is the nucleotide exchange factor for DnaK and may function as a thermosensor. Unfolded proteins bind initially to DnaJ; upon interaction with the DnaJ-bound protein, DnaK hydrolyzes its bound ATP, resulting in the formation of a stable complex. GrpE releases ADP from DnaK; ATP binding to DnaK triggers the release of the substrate protein, thus completing the reaction cycle. Several rounds of ATP-dependent interactions between DnaJ, DnaK and GrpE are required for fully efficient folding.</text>
</comment>
<dbReference type="EMBL" id="CP117811">
    <property type="protein sequence ID" value="WDE96997.1"/>
    <property type="molecule type" value="Genomic_DNA"/>
</dbReference>
<feature type="region of interest" description="Disordered" evidence="6">
    <location>
        <begin position="33"/>
        <end position="54"/>
    </location>
</feature>
<dbReference type="SUPFAM" id="SSF51064">
    <property type="entry name" value="Head domain of nucleotide exchange factor GrpE"/>
    <property type="match status" value="1"/>
</dbReference>
<evidence type="ECO:0000256" key="3">
    <source>
        <dbReference type="HAMAP-Rule" id="MF_01151"/>
    </source>
</evidence>
<name>A0ABY7VTE7_9BACT</name>
<evidence type="ECO:0000256" key="6">
    <source>
        <dbReference type="SAM" id="MobiDB-lite"/>
    </source>
</evidence>
<accession>A0ABY7VTE7</accession>
<evidence type="ECO:0000313" key="7">
    <source>
        <dbReference type="EMBL" id="WDE96997.1"/>
    </source>
</evidence>
<dbReference type="InterPro" id="IPR013805">
    <property type="entry name" value="GrpE_CC"/>
</dbReference>
<evidence type="ECO:0000256" key="4">
    <source>
        <dbReference type="RuleBase" id="RU000639"/>
    </source>
</evidence>
<dbReference type="PANTHER" id="PTHR21237">
    <property type="entry name" value="GRPE PROTEIN"/>
    <property type="match status" value="1"/>
</dbReference>
<dbReference type="Proteomes" id="UP001214250">
    <property type="component" value="Chromosome 1"/>
</dbReference>
<keyword evidence="3 4" id="KW-0346">Stress response</keyword>
<dbReference type="PROSITE" id="PS01071">
    <property type="entry name" value="GRPE"/>
    <property type="match status" value="1"/>
</dbReference>
<reference evidence="7 8" key="1">
    <citation type="submission" date="2023-02" db="EMBL/GenBank/DDBJ databases">
        <title>Genome sequence of Lentisphaera profundi SAORIC-696.</title>
        <authorList>
            <person name="Kim e."/>
            <person name="Cho J.-C."/>
            <person name="Choi A."/>
            <person name="Kang I."/>
        </authorList>
    </citation>
    <scope>NUCLEOTIDE SEQUENCE [LARGE SCALE GENOMIC DNA]</scope>
    <source>
        <strain evidence="7 8">SAORIC-696</strain>
    </source>
</reference>
<dbReference type="SUPFAM" id="SSF58014">
    <property type="entry name" value="Coiled-coil domain of nucleotide exchange factor GrpE"/>
    <property type="match status" value="1"/>
</dbReference>